<evidence type="ECO:0000256" key="3">
    <source>
        <dbReference type="ARBA" id="ARBA00022475"/>
    </source>
</evidence>
<keyword evidence="5" id="KW-0812">Transmembrane</keyword>
<accession>A0A0W0T843</accession>
<keyword evidence="3" id="KW-1003">Cell membrane</keyword>
<dbReference type="PATRIC" id="fig|1212489.4.peg.638"/>
<keyword evidence="4" id="KW-0769">Symport</keyword>
<dbReference type="InterPro" id="IPR051084">
    <property type="entry name" value="H+-coupled_symporters"/>
</dbReference>
<feature type="transmembrane region" description="Helical" evidence="5">
    <location>
        <begin position="84"/>
        <end position="103"/>
    </location>
</feature>
<feature type="transmembrane region" description="Helical" evidence="5">
    <location>
        <begin position="168"/>
        <end position="192"/>
    </location>
</feature>
<evidence type="ECO:0000256" key="5">
    <source>
        <dbReference type="SAM" id="Phobius"/>
    </source>
</evidence>
<evidence type="ECO:0000313" key="6">
    <source>
        <dbReference type="EMBL" id="KTC91779.1"/>
    </source>
</evidence>
<protein>
    <submittedName>
        <fullName evidence="6">Proline/betaine transporter</fullName>
    </submittedName>
</protein>
<dbReference type="Proteomes" id="UP000054736">
    <property type="component" value="Unassembled WGS sequence"/>
</dbReference>
<reference evidence="6 7" key="1">
    <citation type="submission" date="2015-11" db="EMBL/GenBank/DDBJ databases">
        <title>Genomic analysis of 38 Legionella species identifies large and diverse effector repertoires.</title>
        <authorList>
            <person name="Burstein D."/>
            <person name="Amaro F."/>
            <person name="Zusman T."/>
            <person name="Lifshitz Z."/>
            <person name="Cohen O."/>
            <person name="Gilbert J.A."/>
            <person name="Pupko T."/>
            <person name="Shuman H.A."/>
            <person name="Segal G."/>
        </authorList>
    </citation>
    <scope>NUCLEOTIDE SEQUENCE [LARGE SCALE GENOMIC DNA]</scope>
    <source>
        <strain evidence="6 7">ATCC 700990</strain>
    </source>
</reference>
<dbReference type="InterPro" id="IPR036259">
    <property type="entry name" value="MFS_trans_sf"/>
</dbReference>
<dbReference type="GO" id="GO:0005886">
    <property type="term" value="C:plasma membrane"/>
    <property type="evidence" value="ECO:0007669"/>
    <property type="project" value="UniProtKB-SubCell"/>
</dbReference>
<organism evidence="6 7">
    <name type="scientific">Legionella drozanskii LLAP-1</name>
    <dbReference type="NCBI Taxonomy" id="1212489"/>
    <lineage>
        <taxon>Bacteria</taxon>
        <taxon>Pseudomonadati</taxon>
        <taxon>Pseudomonadota</taxon>
        <taxon>Gammaproteobacteria</taxon>
        <taxon>Legionellales</taxon>
        <taxon>Legionellaceae</taxon>
        <taxon>Legionella</taxon>
    </lineage>
</organism>
<keyword evidence="5" id="KW-1133">Transmembrane helix</keyword>
<dbReference type="PANTHER" id="PTHR43528">
    <property type="entry name" value="ALPHA-KETOGLUTARATE PERMEASE"/>
    <property type="match status" value="1"/>
</dbReference>
<comment type="subcellular location">
    <subcellularLocation>
        <location evidence="1">Cell membrane</location>
        <topology evidence="1">Multi-pass membrane protein</topology>
    </subcellularLocation>
</comment>
<keyword evidence="5" id="KW-0472">Membrane</keyword>
<evidence type="ECO:0000256" key="2">
    <source>
        <dbReference type="ARBA" id="ARBA00022448"/>
    </source>
</evidence>
<keyword evidence="7" id="KW-1185">Reference proteome</keyword>
<feature type="transmembrane region" description="Helical" evidence="5">
    <location>
        <begin position="112"/>
        <end position="132"/>
    </location>
</feature>
<comment type="caution">
    <text evidence="6">The sequence shown here is derived from an EMBL/GenBank/DDBJ whole genome shotgun (WGS) entry which is preliminary data.</text>
</comment>
<evidence type="ECO:0000256" key="1">
    <source>
        <dbReference type="ARBA" id="ARBA00004651"/>
    </source>
</evidence>
<keyword evidence="2" id="KW-0813">Transport</keyword>
<dbReference type="Gene3D" id="1.20.1250.20">
    <property type="entry name" value="MFS general substrate transporter like domains"/>
    <property type="match status" value="1"/>
</dbReference>
<dbReference type="STRING" id="1212489.Ldro_0613"/>
<feature type="transmembrane region" description="Helical" evidence="5">
    <location>
        <begin position="204"/>
        <end position="223"/>
    </location>
</feature>
<sequence length="227" mass="25741">MGAFTGFIGVALRKYVNESEEFIQFKTQTIKTKSFSTLILEQKKNIIITFGLYELCALITYVVFMYMPNYLIIVTEYNNEFVRLINTISLALMLIMVPFFGYLGDVYNPRKLLIIFSSLLLLLSFPLYKMMLKGFYCVIFAHLILAVISAGYQGLITCFVLSRLDIEVRYLVGAIGYNFSYVIFGAGSLLLLSATIDNPLYVNIPPIVICLGALISLLFIFTLRVKN</sequence>
<name>A0A0W0T843_9GAMM</name>
<dbReference type="SUPFAM" id="SSF103473">
    <property type="entry name" value="MFS general substrate transporter"/>
    <property type="match status" value="1"/>
</dbReference>
<evidence type="ECO:0000256" key="4">
    <source>
        <dbReference type="ARBA" id="ARBA00022847"/>
    </source>
</evidence>
<feature type="transmembrane region" description="Helical" evidence="5">
    <location>
        <begin position="138"/>
        <end position="161"/>
    </location>
</feature>
<gene>
    <name evidence="6" type="ORF">Ldro_0613</name>
</gene>
<dbReference type="PANTHER" id="PTHR43528:SF1">
    <property type="entry name" value="ALPHA-KETOGLUTARATE PERMEASE"/>
    <property type="match status" value="1"/>
</dbReference>
<dbReference type="GO" id="GO:0015293">
    <property type="term" value="F:symporter activity"/>
    <property type="evidence" value="ECO:0007669"/>
    <property type="project" value="UniProtKB-KW"/>
</dbReference>
<proteinExistence type="predicted"/>
<dbReference type="AlphaFoldDB" id="A0A0W0T843"/>
<evidence type="ECO:0000313" key="7">
    <source>
        <dbReference type="Proteomes" id="UP000054736"/>
    </source>
</evidence>
<dbReference type="EMBL" id="LNXY01000006">
    <property type="protein sequence ID" value="KTC91779.1"/>
    <property type="molecule type" value="Genomic_DNA"/>
</dbReference>
<feature type="transmembrane region" description="Helical" evidence="5">
    <location>
        <begin position="46"/>
        <end position="64"/>
    </location>
</feature>